<evidence type="ECO:0000256" key="6">
    <source>
        <dbReference type="SAM" id="Phobius"/>
    </source>
</evidence>
<dbReference type="PIRSF" id="PIRSF006060">
    <property type="entry name" value="AA_transporter"/>
    <property type="match status" value="1"/>
</dbReference>
<evidence type="ECO:0000256" key="4">
    <source>
        <dbReference type="ARBA" id="ARBA00022989"/>
    </source>
</evidence>
<sequence>MSNQSHMFVRNATGLVRELTAFDAFNLVFAAILIPVGISQALNFGAAAFPGANVALAFILGATLLLIGFGAVYIYFTMAMPRSGGDYVWVSRTLSPFLGFVVNVTLTFVFVNWVSFNFTTMMTLFGPAAGYVMDWSPNVIQWFNVPVNQFIVATILTILFTLLMIPGTKFVAKFMRILFIVVWAGMALWFIGLLVTPNDVFVKNFIEITKTNPTQIIELAKNSGFSVPTGLNWGMTILAMLWAFQNLTGFQWSGYFAGELKNVRRTVVISVLGGLIVGAILYAAGSFLVYRTVGFELFSSLSYIGINMPDKMPSNVTYILPSLTKFFALPTIIKDLIALTFMLSIIWWTPAGFMLGTRNLFAWAFDNLAPSWVADVHPTFHTPVNATIIMGIFIEILNFLNIYGGLSNYLINIIAVMALAFVVVGLAAVIFPYKRKDLYDNAPEVVRSKIGGIPVMTIAGLITMLSWSFVLIAAFSTSQFGLSVTPIAMIEAFSVPVLASIWYFVATSIRKRQGIDISKVFSEIPPE</sequence>
<dbReference type="Pfam" id="PF13520">
    <property type="entry name" value="AA_permease_2"/>
    <property type="match status" value="1"/>
</dbReference>
<dbReference type="InterPro" id="IPR050367">
    <property type="entry name" value="APC_superfamily"/>
</dbReference>
<dbReference type="STRING" id="697303.Thewi_1875"/>
<feature type="transmembrane region" description="Helical" evidence="6">
    <location>
        <begin position="233"/>
        <end position="255"/>
    </location>
</feature>
<feature type="transmembrane region" description="Helical" evidence="6">
    <location>
        <begin position="409"/>
        <end position="431"/>
    </location>
</feature>
<dbReference type="eggNOG" id="COG0531">
    <property type="taxonomic scope" value="Bacteria"/>
</dbReference>
<evidence type="ECO:0000256" key="2">
    <source>
        <dbReference type="ARBA" id="ARBA00022475"/>
    </source>
</evidence>
<feature type="transmembrane region" description="Helical" evidence="6">
    <location>
        <begin position="97"/>
        <end position="119"/>
    </location>
</feature>
<proteinExistence type="predicted"/>
<dbReference type="GO" id="GO:0022857">
    <property type="term" value="F:transmembrane transporter activity"/>
    <property type="evidence" value="ECO:0007669"/>
    <property type="project" value="InterPro"/>
</dbReference>
<dbReference type="PANTHER" id="PTHR42770:SF7">
    <property type="entry name" value="MEMBRANE PROTEIN"/>
    <property type="match status" value="1"/>
</dbReference>
<dbReference type="Proteomes" id="UP000008276">
    <property type="component" value="Chromosome"/>
</dbReference>
<name>G2MXM9_9THEO</name>
<evidence type="ECO:0000256" key="5">
    <source>
        <dbReference type="ARBA" id="ARBA00023136"/>
    </source>
</evidence>
<dbReference type="AlphaFoldDB" id="G2MXM9"/>
<accession>G2MXM9</accession>
<feature type="transmembrane region" description="Helical" evidence="6">
    <location>
        <begin position="384"/>
        <end position="403"/>
    </location>
</feature>
<keyword evidence="3 6" id="KW-0812">Transmembrane</keyword>
<dbReference type="EMBL" id="CP002991">
    <property type="protein sequence ID" value="AEM79259.1"/>
    <property type="molecule type" value="Genomic_DNA"/>
</dbReference>
<evidence type="ECO:0000313" key="8">
    <source>
        <dbReference type="Proteomes" id="UP000008276"/>
    </source>
</evidence>
<feature type="transmembrane region" description="Helical" evidence="6">
    <location>
        <begin position="267"/>
        <end position="290"/>
    </location>
</feature>
<feature type="transmembrane region" description="Helical" evidence="6">
    <location>
        <begin position="177"/>
        <end position="195"/>
    </location>
</feature>
<dbReference type="PANTHER" id="PTHR42770">
    <property type="entry name" value="AMINO ACID TRANSPORTER-RELATED"/>
    <property type="match status" value="1"/>
</dbReference>
<keyword evidence="4 6" id="KW-1133">Transmembrane helix</keyword>
<evidence type="ECO:0000313" key="7">
    <source>
        <dbReference type="EMBL" id="AEM79259.1"/>
    </source>
</evidence>
<feature type="transmembrane region" description="Helical" evidence="6">
    <location>
        <begin position="21"/>
        <end position="42"/>
    </location>
</feature>
<dbReference type="GO" id="GO:0005886">
    <property type="term" value="C:plasma membrane"/>
    <property type="evidence" value="ECO:0007669"/>
    <property type="project" value="UniProtKB-SubCell"/>
</dbReference>
<feature type="transmembrane region" description="Helical" evidence="6">
    <location>
        <begin position="487"/>
        <end position="505"/>
    </location>
</feature>
<keyword evidence="5 6" id="KW-0472">Membrane</keyword>
<dbReference type="HOGENOM" id="CLU_034270_0_0_9"/>
<protein>
    <submittedName>
        <fullName evidence="7">Amino acid permease-associated region</fullName>
    </submittedName>
</protein>
<keyword evidence="8" id="KW-1185">Reference proteome</keyword>
<dbReference type="Gene3D" id="1.20.1740.10">
    <property type="entry name" value="Amino acid/polyamine transporter I"/>
    <property type="match status" value="1"/>
</dbReference>
<feature type="transmembrane region" description="Helical" evidence="6">
    <location>
        <begin position="452"/>
        <end position="475"/>
    </location>
</feature>
<evidence type="ECO:0000256" key="3">
    <source>
        <dbReference type="ARBA" id="ARBA00022692"/>
    </source>
</evidence>
<dbReference type="KEGG" id="twi:Thewi_1875"/>
<dbReference type="RefSeq" id="WP_014063223.1">
    <property type="nucleotide sequence ID" value="NC_015958.1"/>
</dbReference>
<organism evidence="7 8">
    <name type="scientific">Thermoanaerobacter wiegelii Rt8.B1</name>
    <dbReference type="NCBI Taxonomy" id="697303"/>
    <lineage>
        <taxon>Bacteria</taxon>
        <taxon>Bacillati</taxon>
        <taxon>Bacillota</taxon>
        <taxon>Clostridia</taxon>
        <taxon>Thermoanaerobacterales</taxon>
        <taxon>Thermoanaerobacteraceae</taxon>
        <taxon>Thermoanaerobacter</taxon>
    </lineage>
</organism>
<feature type="transmembrane region" description="Helical" evidence="6">
    <location>
        <begin position="139"/>
        <end position="165"/>
    </location>
</feature>
<evidence type="ECO:0000256" key="1">
    <source>
        <dbReference type="ARBA" id="ARBA00004651"/>
    </source>
</evidence>
<gene>
    <name evidence="7" type="ORF">Thewi_1875</name>
</gene>
<comment type="subcellular location">
    <subcellularLocation>
        <location evidence="1">Cell membrane</location>
        <topology evidence="1">Multi-pass membrane protein</topology>
    </subcellularLocation>
</comment>
<reference evidence="7 8" key="1">
    <citation type="submission" date="2011-08" db="EMBL/GenBank/DDBJ databases">
        <title>Complete sequence of Thermoanaerobacter wiegelii Rt8.B1.</title>
        <authorList>
            <consortium name="US DOE Joint Genome Institute"/>
            <person name="Lucas S."/>
            <person name="Han J."/>
            <person name="Lapidus A."/>
            <person name="Cheng J.-F."/>
            <person name="Goodwin L."/>
            <person name="Pitluck S."/>
            <person name="Peters L."/>
            <person name="Mikhailova N."/>
            <person name="Zeytun A."/>
            <person name="Daligault H."/>
            <person name="Detter J.C."/>
            <person name="Han C."/>
            <person name="Tapia R."/>
            <person name="Land M."/>
            <person name="Hauser L."/>
            <person name="Kyrpides N."/>
            <person name="Ivanova N."/>
            <person name="Pagani I."/>
            <person name="Hemme C."/>
            <person name="Woyke T."/>
        </authorList>
    </citation>
    <scope>NUCLEOTIDE SEQUENCE [LARGE SCALE GENOMIC DNA]</scope>
    <source>
        <strain evidence="7 8">Rt8.B1</strain>
    </source>
</reference>
<feature type="transmembrane region" description="Helical" evidence="6">
    <location>
        <begin position="326"/>
        <end position="348"/>
    </location>
</feature>
<feature type="transmembrane region" description="Helical" evidence="6">
    <location>
        <begin position="54"/>
        <end position="76"/>
    </location>
</feature>
<keyword evidence="2" id="KW-1003">Cell membrane</keyword>
<dbReference type="InterPro" id="IPR002293">
    <property type="entry name" value="AA/rel_permease1"/>
</dbReference>